<evidence type="ECO:0000256" key="1">
    <source>
        <dbReference type="SAM" id="MobiDB-lite"/>
    </source>
</evidence>
<dbReference type="PANTHER" id="PTHR33069">
    <property type="entry name" value="CHROMOSOME 7, WHOLE GENOME SHOTGUN SEQUENCE-RELATED"/>
    <property type="match status" value="1"/>
</dbReference>
<dbReference type="Proteomes" id="UP000324748">
    <property type="component" value="Unassembled WGS sequence"/>
</dbReference>
<evidence type="ECO:0000313" key="2">
    <source>
        <dbReference type="EMBL" id="KAA1078094.1"/>
    </source>
</evidence>
<feature type="compositionally biased region" description="Basic and acidic residues" evidence="1">
    <location>
        <begin position="263"/>
        <end position="282"/>
    </location>
</feature>
<dbReference type="OrthoDB" id="2497263at2759"/>
<evidence type="ECO:0000313" key="3">
    <source>
        <dbReference type="Proteomes" id="UP000324748"/>
    </source>
</evidence>
<accession>A0A5B0MPZ9</accession>
<gene>
    <name evidence="2" type="ORF">PGT21_028538</name>
</gene>
<feature type="compositionally biased region" description="Polar residues" evidence="1">
    <location>
        <begin position="243"/>
        <end position="262"/>
    </location>
</feature>
<dbReference type="AlphaFoldDB" id="A0A5B0MPZ9"/>
<dbReference type="PANTHER" id="PTHR33069:SF3">
    <property type="entry name" value="DYNEIN HEAVY CHAIN TAIL DOMAIN-CONTAINING PROTEIN"/>
    <property type="match status" value="1"/>
</dbReference>
<proteinExistence type="predicted"/>
<organism evidence="2 3">
    <name type="scientific">Puccinia graminis f. sp. tritici</name>
    <dbReference type="NCBI Taxonomy" id="56615"/>
    <lineage>
        <taxon>Eukaryota</taxon>
        <taxon>Fungi</taxon>
        <taxon>Dikarya</taxon>
        <taxon>Basidiomycota</taxon>
        <taxon>Pucciniomycotina</taxon>
        <taxon>Pucciniomycetes</taxon>
        <taxon>Pucciniales</taxon>
        <taxon>Pucciniaceae</taxon>
        <taxon>Puccinia</taxon>
    </lineage>
</organism>
<protein>
    <submittedName>
        <fullName evidence="2">Uncharacterized protein</fullName>
    </submittedName>
</protein>
<reference evidence="2 3" key="1">
    <citation type="submission" date="2019-05" db="EMBL/GenBank/DDBJ databases">
        <title>Emergence of the Ug99 lineage of the wheat stem rust pathogen through somatic hybridization.</title>
        <authorList>
            <person name="Li F."/>
            <person name="Upadhyaya N.M."/>
            <person name="Sperschneider J."/>
            <person name="Matny O."/>
            <person name="Nguyen-Phuc H."/>
            <person name="Mago R."/>
            <person name="Raley C."/>
            <person name="Miller M.E."/>
            <person name="Silverstein K.A.T."/>
            <person name="Henningsen E."/>
            <person name="Hirsch C.D."/>
            <person name="Visser B."/>
            <person name="Pretorius Z.A."/>
            <person name="Steffenson B.J."/>
            <person name="Schwessinger B."/>
            <person name="Dodds P.N."/>
            <person name="Figueroa M."/>
        </authorList>
    </citation>
    <scope>NUCLEOTIDE SEQUENCE [LARGE SCALE GENOMIC DNA]</scope>
    <source>
        <strain evidence="2">21-0</strain>
    </source>
</reference>
<feature type="region of interest" description="Disordered" evidence="1">
    <location>
        <begin position="233"/>
        <end position="292"/>
    </location>
</feature>
<dbReference type="EMBL" id="VSWC01000144">
    <property type="protein sequence ID" value="KAA1078094.1"/>
    <property type="molecule type" value="Genomic_DNA"/>
</dbReference>
<keyword evidence="3" id="KW-1185">Reference proteome</keyword>
<comment type="caution">
    <text evidence="2">The sequence shown here is derived from an EMBL/GenBank/DDBJ whole genome shotgun (WGS) entry which is preliminary data.</text>
</comment>
<dbReference type="Gene3D" id="1.20.1410.10">
    <property type="entry name" value="I/LWEQ domain"/>
    <property type="match status" value="1"/>
</dbReference>
<sequence>MSSETFGLIAQGFDDLVARCWKIDDNQSRIVPAESFSTDDIDAGKAHLLQIQTSLLPSLRQQLAGLMASLKPGALEKDPITKCNHTLEIIQKIGHILNQINASVNSFVSMPPDEGKKDQDYGVLKKFRCHALVEKINSLIGGKLRQLFLHYSVFIRCWEFPNDRPTFSSDDKSQRVELEEKTLEITALSLQGIDSIIQWSNRSDFDILQDAWVPQVRSLSSNLAMVTRRLNPTVHSREEHDTTGGSPHGSTNSSGARENNQGDGRDDRSEADVSSAHEEDQSRNNPEIPLTSHQVELIQQTIPIIKLSRIFFNKMISTRKGKPPFTLNSQISSADIASLQEEMVQISVCIADIVDLLCNANSPENLDRDTVELLPRWIQELSGHFDSALIMLGFHLVSTTSHPDPHQHESFFKTGFYSLRSQFRVALNNLVVSLHKHVPPRM</sequence>
<name>A0A5B0MPZ9_PUCGR</name>